<dbReference type="CDD" id="cd00156">
    <property type="entry name" value="REC"/>
    <property type="match status" value="1"/>
</dbReference>
<dbReference type="Gene3D" id="3.40.50.2300">
    <property type="match status" value="1"/>
</dbReference>
<dbReference type="SUPFAM" id="SSF47384">
    <property type="entry name" value="Homodimeric domain of signal transducing histidine kinase"/>
    <property type="match status" value="1"/>
</dbReference>
<evidence type="ECO:0000256" key="9">
    <source>
        <dbReference type="PROSITE-ProRule" id="PRU00169"/>
    </source>
</evidence>
<feature type="domain" description="HTH araC/xylS-type" evidence="11">
    <location>
        <begin position="597"/>
        <end position="696"/>
    </location>
</feature>
<dbReference type="PROSITE" id="PS50110">
    <property type="entry name" value="RESPONSE_REGULATORY"/>
    <property type="match status" value="1"/>
</dbReference>
<name>A0A1M5SUR6_9FLAO</name>
<dbReference type="PANTHER" id="PTHR43547:SF2">
    <property type="entry name" value="HYBRID SIGNAL TRANSDUCTION HISTIDINE KINASE C"/>
    <property type="match status" value="1"/>
</dbReference>
<dbReference type="Gene3D" id="3.30.565.10">
    <property type="entry name" value="Histidine kinase-like ATPase, C-terminal domain"/>
    <property type="match status" value="1"/>
</dbReference>
<evidence type="ECO:0000256" key="4">
    <source>
        <dbReference type="ARBA" id="ARBA00022679"/>
    </source>
</evidence>
<feature type="domain" description="Response regulatory" evidence="13">
    <location>
        <begin position="457"/>
        <end position="569"/>
    </location>
</feature>
<dbReference type="EC" id="2.7.13.3" evidence="2"/>
<dbReference type="FunFam" id="3.30.565.10:FF:000037">
    <property type="entry name" value="Hybrid sensor histidine kinase/response regulator"/>
    <property type="match status" value="1"/>
</dbReference>
<evidence type="ECO:0000256" key="10">
    <source>
        <dbReference type="SAM" id="Phobius"/>
    </source>
</evidence>
<feature type="transmembrane region" description="Helical" evidence="10">
    <location>
        <begin position="166"/>
        <end position="182"/>
    </location>
</feature>
<dbReference type="EMBL" id="FQXQ01000001">
    <property type="protein sequence ID" value="SHH42227.1"/>
    <property type="molecule type" value="Genomic_DNA"/>
</dbReference>
<keyword evidence="10" id="KW-0472">Membrane</keyword>
<dbReference type="PROSITE" id="PS50109">
    <property type="entry name" value="HIS_KIN"/>
    <property type="match status" value="1"/>
</dbReference>
<evidence type="ECO:0000259" key="12">
    <source>
        <dbReference type="PROSITE" id="PS50109"/>
    </source>
</evidence>
<dbReference type="STRING" id="1195760.SAMN05444281_0531"/>
<dbReference type="InterPro" id="IPR036890">
    <property type="entry name" value="HATPase_C_sf"/>
</dbReference>
<dbReference type="SMART" id="SM00342">
    <property type="entry name" value="HTH_ARAC"/>
    <property type="match status" value="1"/>
</dbReference>
<accession>A0A1M5SUR6</accession>
<dbReference type="GO" id="GO:0000155">
    <property type="term" value="F:phosphorelay sensor kinase activity"/>
    <property type="evidence" value="ECO:0007669"/>
    <property type="project" value="InterPro"/>
</dbReference>
<keyword evidence="3 9" id="KW-0597">Phosphoprotein</keyword>
<organism evidence="14 15">
    <name type="scientific">Wenyingzhuangia marina</name>
    <dbReference type="NCBI Taxonomy" id="1195760"/>
    <lineage>
        <taxon>Bacteria</taxon>
        <taxon>Pseudomonadati</taxon>
        <taxon>Bacteroidota</taxon>
        <taxon>Flavobacteriia</taxon>
        <taxon>Flavobacteriales</taxon>
        <taxon>Flavobacteriaceae</taxon>
        <taxon>Wenyingzhuangia</taxon>
    </lineage>
</organism>
<evidence type="ECO:0000256" key="2">
    <source>
        <dbReference type="ARBA" id="ARBA00012438"/>
    </source>
</evidence>
<proteinExistence type="predicted"/>
<dbReference type="SMART" id="SM00448">
    <property type="entry name" value="REC"/>
    <property type="match status" value="1"/>
</dbReference>
<evidence type="ECO:0000313" key="15">
    <source>
        <dbReference type="Proteomes" id="UP000184109"/>
    </source>
</evidence>
<dbReference type="Gene3D" id="1.10.10.60">
    <property type="entry name" value="Homeodomain-like"/>
    <property type="match status" value="2"/>
</dbReference>
<feature type="transmembrane region" description="Helical" evidence="10">
    <location>
        <begin position="37"/>
        <end position="59"/>
    </location>
</feature>
<feature type="transmembrane region" description="Helical" evidence="10">
    <location>
        <begin position="90"/>
        <end position="109"/>
    </location>
</feature>
<dbReference type="InterPro" id="IPR005467">
    <property type="entry name" value="His_kinase_dom"/>
</dbReference>
<reference evidence="15" key="1">
    <citation type="submission" date="2016-11" db="EMBL/GenBank/DDBJ databases">
        <authorList>
            <person name="Varghese N."/>
            <person name="Submissions S."/>
        </authorList>
    </citation>
    <scope>NUCLEOTIDE SEQUENCE [LARGE SCALE GENOMIC DNA]</scope>
    <source>
        <strain evidence="15">DSM 100572</strain>
    </source>
</reference>
<keyword evidence="6 14" id="KW-0418">Kinase</keyword>
<comment type="catalytic activity">
    <reaction evidence="1">
        <text>ATP + protein L-histidine = ADP + protein N-phospho-L-histidine.</text>
        <dbReference type="EC" id="2.7.13.3"/>
    </reaction>
</comment>
<dbReference type="InterPro" id="IPR003661">
    <property type="entry name" value="HisK_dim/P_dom"/>
</dbReference>
<dbReference type="AlphaFoldDB" id="A0A1M5SUR6"/>
<feature type="transmembrane region" description="Helical" evidence="10">
    <location>
        <begin position="65"/>
        <end position="83"/>
    </location>
</feature>
<dbReference type="SUPFAM" id="SSF52172">
    <property type="entry name" value="CheY-like"/>
    <property type="match status" value="1"/>
</dbReference>
<evidence type="ECO:0000256" key="8">
    <source>
        <dbReference type="ARBA" id="ARBA00023012"/>
    </source>
</evidence>
<dbReference type="Gene3D" id="1.10.287.130">
    <property type="match status" value="1"/>
</dbReference>
<dbReference type="Pfam" id="PF00512">
    <property type="entry name" value="HisKA"/>
    <property type="match status" value="1"/>
</dbReference>
<sequence length="696" mass="81325">MSIALINKKMNFKNLPFNIPVPNYNNLSKTDRKRVRLMQVFSTIWIIQSFISIIIVLSKKNLLEFYGHVFNVFVVSLIFFLLYNKKHNGAFALFLSLILTTVILFTIFIDPGAYAEYYYLCVGPLALVLSDNKTIIFTSFFASYLAFILPNYFLNLYPAGQYQNNYEAFILFFVIFILVYYFKTINNRNEELLELKSKELQEINQFQSQFFINISHEIKTPLTLIKGQVDKFDVNKNISKNKHKINKQINNIKKIVDDVIDLSKMNDDTFNFNKGVVDLKKLGWKIYTSFDSLFIQKNITFTFEHSDEDFYVFVDALYLERAINNLILNAYKYTEKKGSVVFKLTKQNDSVSIIVSDTGIGIEKENINKIFNRFYQVNNDFNKTGGSGVGLAFTKEIVYKLDGEILVESKPNVGSVFKVIFPFVNDYKNEESRQIFNLNEEDKNYNTESVVLDHNKTILIVDDSYDMRDYLKELLIDYNCLEAENGIEAIKILQHEQIDFIITDYMMPKMNGLEFVTYIKKNNISIPVLMLTARSDYHSKLEVLRLGIDDYLNKPFNKNELLIRIQNRIKNQDSRNKFVNAEKITNDEIKQNSEWVIKLKKCIIKKCDNPKLNQVDIAEHFNVSKSTFYRKVKMETGLTPNEFINEVKLLEARKIVENNNDISLKELSLKVGFLHTTYFANQYKKRFGVHPIKQEV</sequence>
<dbReference type="Pfam" id="PF00072">
    <property type="entry name" value="Response_reg"/>
    <property type="match status" value="1"/>
</dbReference>
<keyword evidence="4" id="KW-0808">Transferase</keyword>
<keyword evidence="15" id="KW-1185">Reference proteome</keyword>
<evidence type="ECO:0000256" key="3">
    <source>
        <dbReference type="ARBA" id="ARBA00022553"/>
    </source>
</evidence>
<dbReference type="Proteomes" id="UP000184109">
    <property type="component" value="Unassembled WGS sequence"/>
</dbReference>
<dbReference type="GO" id="GO:0005524">
    <property type="term" value="F:ATP binding"/>
    <property type="evidence" value="ECO:0007669"/>
    <property type="project" value="UniProtKB-KW"/>
</dbReference>
<dbReference type="SMART" id="SM00387">
    <property type="entry name" value="HATPase_c"/>
    <property type="match status" value="1"/>
</dbReference>
<evidence type="ECO:0000259" key="13">
    <source>
        <dbReference type="PROSITE" id="PS50110"/>
    </source>
</evidence>
<keyword evidence="5" id="KW-0547">Nucleotide-binding</keyword>
<feature type="transmembrane region" description="Helical" evidence="10">
    <location>
        <begin position="134"/>
        <end position="154"/>
    </location>
</feature>
<gene>
    <name evidence="14" type="ORF">SAMN05444281_0531</name>
</gene>
<dbReference type="SUPFAM" id="SSF55874">
    <property type="entry name" value="ATPase domain of HSP90 chaperone/DNA topoisomerase II/histidine kinase"/>
    <property type="match status" value="1"/>
</dbReference>
<dbReference type="PROSITE" id="PS01124">
    <property type="entry name" value="HTH_ARAC_FAMILY_2"/>
    <property type="match status" value="1"/>
</dbReference>
<feature type="modified residue" description="4-aspartylphosphate" evidence="9">
    <location>
        <position position="504"/>
    </location>
</feature>
<dbReference type="Pfam" id="PF02518">
    <property type="entry name" value="HATPase_c"/>
    <property type="match status" value="1"/>
</dbReference>
<dbReference type="InterPro" id="IPR036097">
    <property type="entry name" value="HisK_dim/P_sf"/>
</dbReference>
<keyword evidence="10" id="KW-0812">Transmembrane</keyword>
<dbReference type="Pfam" id="PF12833">
    <property type="entry name" value="HTH_18"/>
    <property type="match status" value="1"/>
</dbReference>
<dbReference type="CDD" id="cd00082">
    <property type="entry name" value="HisKA"/>
    <property type="match status" value="1"/>
</dbReference>
<dbReference type="SMART" id="SM00388">
    <property type="entry name" value="HisKA"/>
    <property type="match status" value="1"/>
</dbReference>
<keyword evidence="8" id="KW-0902">Two-component regulatory system</keyword>
<protein>
    <recommendedName>
        <fullName evidence="2">histidine kinase</fullName>
        <ecNumber evidence="2">2.7.13.3</ecNumber>
    </recommendedName>
</protein>
<dbReference type="PANTHER" id="PTHR43547">
    <property type="entry name" value="TWO-COMPONENT HISTIDINE KINASE"/>
    <property type="match status" value="1"/>
</dbReference>
<keyword evidence="10" id="KW-1133">Transmembrane helix</keyword>
<evidence type="ECO:0000256" key="1">
    <source>
        <dbReference type="ARBA" id="ARBA00000085"/>
    </source>
</evidence>
<dbReference type="PRINTS" id="PR00344">
    <property type="entry name" value="BCTRLSENSOR"/>
</dbReference>
<keyword evidence="7" id="KW-0067">ATP-binding</keyword>
<dbReference type="GO" id="GO:0003700">
    <property type="term" value="F:DNA-binding transcription factor activity"/>
    <property type="evidence" value="ECO:0007669"/>
    <property type="project" value="InterPro"/>
</dbReference>
<evidence type="ECO:0000313" key="14">
    <source>
        <dbReference type="EMBL" id="SHH42227.1"/>
    </source>
</evidence>
<dbReference type="InterPro" id="IPR003594">
    <property type="entry name" value="HATPase_dom"/>
</dbReference>
<dbReference type="InterPro" id="IPR004358">
    <property type="entry name" value="Sig_transdc_His_kin-like_C"/>
</dbReference>
<dbReference type="InterPro" id="IPR011006">
    <property type="entry name" value="CheY-like_superfamily"/>
</dbReference>
<dbReference type="InterPro" id="IPR001789">
    <property type="entry name" value="Sig_transdc_resp-reg_receiver"/>
</dbReference>
<evidence type="ECO:0000259" key="11">
    <source>
        <dbReference type="PROSITE" id="PS01124"/>
    </source>
</evidence>
<evidence type="ECO:0000256" key="5">
    <source>
        <dbReference type="ARBA" id="ARBA00022741"/>
    </source>
</evidence>
<evidence type="ECO:0000256" key="6">
    <source>
        <dbReference type="ARBA" id="ARBA00022777"/>
    </source>
</evidence>
<feature type="domain" description="Histidine kinase" evidence="12">
    <location>
        <begin position="213"/>
        <end position="425"/>
    </location>
</feature>
<dbReference type="GO" id="GO:0043565">
    <property type="term" value="F:sequence-specific DNA binding"/>
    <property type="evidence" value="ECO:0007669"/>
    <property type="project" value="InterPro"/>
</dbReference>
<dbReference type="InterPro" id="IPR018060">
    <property type="entry name" value="HTH_AraC"/>
</dbReference>
<evidence type="ECO:0000256" key="7">
    <source>
        <dbReference type="ARBA" id="ARBA00022840"/>
    </source>
</evidence>